<feature type="transmembrane region" description="Helical" evidence="7">
    <location>
        <begin position="12"/>
        <end position="38"/>
    </location>
</feature>
<comment type="caution">
    <text evidence="9">The sequence shown here is derived from an EMBL/GenBank/DDBJ whole genome shotgun (WGS) entry which is preliminary data.</text>
</comment>
<dbReference type="InterPro" id="IPR035906">
    <property type="entry name" value="MetI-like_sf"/>
</dbReference>
<dbReference type="Pfam" id="PF00528">
    <property type="entry name" value="BPD_transp_1"/>
    <property type="match status" value="1"/>
</dbReference>
<evidence type="ECO:0000313" key="9">
    <source>
        <dbReference type="EMBL" id="MCY0094219.1"/>
    </source>
</evidence>
<keyword evidence="10" id="KW-1185">Reference proteome</keyword>
<feature type="domain" description="ABC transmembrane type-1" evidence="8">
    <location>
        <begin position="13"/>
        <end position="227"/>
    </location>
</feature>
<evidence type="ECO:0000256" key="3">
    <source>
        <dbReference type="ARBA" id="ARBA00022475"/>
    </source>
</evidence>
<feature type="transmembrane region" description="Helical" evidence="7">
    <location>
        <begin position="108"/>
        <end position="127"/>
    </location>
</feature>
<dbReference type="RefSeq" id="WP_267612163.1">
    <property type="nucleotide sequence ID" value="NZ_JAOVZQ010000001.1"/>
</dbReference>
<dbReference type="CDD" id="cd06261">
    <property type="entry name" value="TM_PBP2"/>
    <property type="match status" value="1"/>
</dbReference>
<evidence type="ECO:0000259" key="8">
    <source>
        <dbReference type="PROSITE" id="PS50928"/>
    </source>
</evidence>
<accession>A0ABT3YEA7</accession>
<dbReference type="PANTHER" id="PTHR43005:SF1">
    <property type="entry name" value="SPERMIDINE_PUTRESCINE TRANSPORT SYSTEM PERMEASE PROTEIN"/>
    <property type="match status" value="1"/>
</dbReference>
<organism evidence="9 10">
    <name type="scientific">Hoeflea ulvae</name>
    <dbReference type="NCBI Taxonomy" id="2983764"/>
    <lineage>
        <taxon>Bacteria</taxon>
        <taxon>Pseudomonadati</taxon>
        <taxon>Pseudomonadota</taxon>
        <taxon>Alphaproteobacteria</taxon>
        <taxon>Hyphomicrobiales</taxon>
        <taxon>Rhizobiaceae</taxon>
        <taxon>Hoeflea</taxon>
    </lineage>
</organism>
<dbReference type="PROSITE" id="PS50928">
    <property type="entry name" value="ABC_TM1"/>
    <property type="match status" value="1"/>
</dbReference>
<evidence type="ECO:0000256" key="2">
    <source>
        <dbReference type="ARBA" id="ARBA00022448"/>
    </source>
</evidence>
<comment type="subcellular location">
    <subcellularLocation>
        <location evidence="1 7">Cell membrane</location>
        <topology evidence="1 7">Multi-pass membrane protein</topology>
    </subcellularLocation>
</comment>
<dbReference type="EMBL" id="JAOVZQ010000001">
    <property type="protein sequence ID" value="MCY0094219.1"/>
    <property type="molecule type" value="Genomic_DNA"/>
</dbReference>
<keyword evidence="4 7" id="KW-0812">Transmembrane</keyword>
<keyword evidence="3" id="KW-1003">Cell membrane</keyword>
<comment type="similarity">
    <text evidence="7">Belongs to the binding-protein-dependent transport system permease family.</text>
</comment>
<keyword evidence="2 7" id="KW-0813">Transport</keyword>
<protein>
    <submittedName>
        <fullName evidence="9">Sugar ABC transporter permease</fullName>
    </submittedName>
</protein>
<feature type="transmembrane region" description="Helical" evidence="7">
    <location>
        <begin position="50"/>
        <end position="70"/>
    </location>
</feature>
<dbReference type="InterPro" id="IPR000515">
    <property type="entry name" value="MetI-like"/>
</dbReference>
<keyword evidence="5 7" id="KW-1133">Transmembrane helix</keyword>
<evidence type="ECO:0000256" key="7">
    <source>
        <dbReference type="RuleBase" id="RU363032"/>
    </source>
</evidence>
<keyword evidence="6 7" id="KW-0472">Membrane</keyword>
<dbReference type="SUPFAM" id="SSF161098">
    <property type="entry name" value="MetI-like"/>
    <property type="match status" value="1"/>
</dbReference>
<feature type="transmembrane region" description="Helical" evidence="7">
    <location>
        <begin position="206"/>
        <end position="226"/>
    </location>
</feature>
<evidence type="ECO:0000256" key="4">
    <source>
        <dbReference type="ARBA" id="ARBA00022692"/>
    </source>
</evidence>
<evidence type="ECO:0000256" key="5">
    <source>
        <dbReference type="ARBA" id="ARBA00022989"/>
    </source>
</evidence>
<evidence type="ECO:0000256" key="1">
    <source>
        <dbReference type="ARBA" id="ARBA00004651"/>
    </source>
</evidence>
<reference evidence="9" key="1">
    <citation type="submission" date="2022-10" db="EMBL/GenBank/DDBJ databases">
        <title>Hoeflea sp. J2-29, isolated from marine algae.</title>
        <authorList>
            <person name="Kristyanto S."/>
            <person name="Kim J.M."/>
            <person name="Jeon C.O."/>
        </authorList>
    </citation>
    <scope>NUCLEOTIDE SEQUENCE</scope>
    <source>
        <strain evidence="9">J2-29</strain>
    </source>
</reference>
<dbReference type="Gene3D" id="1.10.3720.10">
    <property type="entry name" value="MetI-like"/>
    <property type="match status" value="1"/>
</dbReference>
<feature type="transmembrane region" description="Helical" evidence="7">
    <location>
        <begin position="148"/>
        <end position="169"/>
    </location>
</feature>
<dbReference type="Proteomes" id="UP001081283">
    <property type="component" value="Unassembled WGS sequence"/>
</dbReference>
<evidence type="ECO:0000256" key="6">
    <source>
        <dbReference type="ARBA" id="ARBA00023136"/>
    </source>
</evidence>
<gene>
    <name evidence="9" type="ORF">OEG82_09310</name>
</gene>
<proteinExistence type="inferred from homology"/>
<evidence type="ECO:0000313" key="10">
    <source>
        <dbReference type="Proteomes" id="UP001081283"/>
    </source>
</evidence>
<sequence>MALGSDALFKAGILNTIILVVFATTAQVTIGLMLALACSRVGHRSRIYRTLFLLPILIPGIIIGAIWRLMYNYQFGVVNQILDLVGLGPVDWLGSSSLALMSVIIVDIWHWTPFSFLLLLAAVEALPKDVSEAAQIDGASKWKEFRRISLPLLWPAIFTTFVFRAIIAFKVFDEVYLLTGGGPGTATEVISFTIYQRFFIQDNPGYGSAMSVTVIFIIAAVIAVALTRQRSRSQ</sequence>
<name>A0ABT3YEA7_9HYPH</name>
<dbReference type="PANTHER" id="PTHR43005">
    <property type="entry name" value="BLR7065 PROTEIN"/>
    <property type="match status" value="1"/>
</dbReference>